<evidence type="ECO:0000256" key="1">
    <source>
        <dbReference type="ARBA" id="ARBA00001913"/>
    </source>
</evidence>
<dbReference type="PANTHER" id="PTHR10342:SF274">
    <property type="entry name" value="ARYLSULFATASE B"/>
    <property type="match status" value="1"/>
</dbReference>
<dbReference type="GO" id="GO:0046872">
    <property type="term" value="F:metal ion binding"/>
    <property type="evidence" value="ECO:0007669"/>
    <property type="project" value="UniProtKB-KW"/>
</dbReference>
<organism evidence="10 11">
    <name type="scientific">Stichopus japonicus</name>
    <name type="common">Sea cucumber</name>
    <dbReference type="NCBI Taxonomy" id="307972"/>
    <lineage>
        <taxon>Eukaryota</taxon>
        <taxon>Metazoa</taxon>
        <taxon>Echinodermata</taxon>
        <taxon>Eleutherozoa</taxon>
        <taxon>Echinozoa</taxon>
        <taxon>Holothuroidea</taxon>
        <taxon>Aspidochirotacea</taxon>
        <taxon>Aspidochirotida</taxon>
        <taxon>Stichopodidae</taxon>
        <taxon>Apostichopus</taxon>
    </lineage>
</organism>
<evidence type="ECO:0000256" key="3">
    <source>
        <dbReference type="ARBA" id="ARBA00022723"/>
    </source>
</evidence>
<evidence type="ECO:0000256" key="4">
    <source>
        <dbReference type="ARBA" id="ARBA00022801"/>
    </source>
</evidence>
<evidence type="ECO:0000313" key="10">
    <source>
        <dbReference type="EMBL" id="PIK54064.1"/>
    </source>
</evidence>
<keyword evidence="6" id="KW-0325">Glycoprotein</keyword>
<dbReference type="InterPro" id="IPR017850">
    <property type="entry name" value="Alkaline_phosphatase_core_sf"/>
</dbReference>
<dbReference type="PROSITE" id="PS00149">
    <property type="entry name" value="SULFATASE_2"/>
    <property type="match status" value="1"/>
</dbReference>
<keyword evidence="11" id="KW-1185">Reference proteome</keyword>
<feature type="region of interest" description="Disordered" evidence="7">
    <location>
        <begin position="29"/>
        <end position="54"/>
    </location>
</feature>
<evidence type="ECO:0000256" key="5">
    <source>
        <dbReference type="ARBA" id="ARBA00022837"/>
    </source>
</evidence>
<feature type="signal peptide" evidence="8">
    <location>
        <begin position="1"/>
        <end position="26"/>
    </location>
</feature>
<dbReference type="Proteomes" id="UP000230750">
    <property type="component" value="Unassembled WGS sequence"/>
</dbReference>
<evidence type="ECO:0000256" key="7">
    <source>
        <dbReference type="SAM" id="MobiDB-lite"/>
    </source>
</evidence>
<dbReference type="GO" id="GO:0008484">
    <property type="term" value="F:sulfuric ester hydrolase activity"/>
    <property type="evidence" value="ECO:0007669"/>
    <property type="project" value="InterPro"/>
</dbReference>
<dbReference type="AlphaFoldDB" id="A0A2G8L1B8"/>
<keyword evidence="4" id="KW-0378">Hydrolase</keyword>
<feature type="compositionally biased region" description="Basic and acidic residues" evidence="7">
    <location>
        <begin position="38"/>
        <end position="49"/>
    </location>
</feature>
<comment type="caution">
    <text evidence="10">The sequence shown here is derived from an EMBL/GenBank/DDBJ whole genome shotgun (WGS) entry which is preliminary data.</text>
</comment>
<comment type="similarity">
    <text evidence="2">Belongs to the sulfatase family.</text>
</comment>
<dbReference type="EMBL" id="MRZV01000265">
    <property type="protein sequence ID" value="PIK54064.1"/>
    <property type="molecule type" value="Genomic_DNA"/>
</dbReference>
<evidence type="ECO:0000256" key="2">
    <source>
        <dbReference type="ARBA" id="ARBA00008779"/>
    </source>
</evidence>
<evidence type="ECO:0000313" key="11">
    <source>
        <dbReference type="Proteomes" id="UP000230750"/>
    </source>
</evidence>
<keyword evidence="3" id="KW-0479">Metal-binding</keyword>
<dbReference type="SUPFAM" id="SSF53649">
    <property type="entry name" value="Alkaline phosphatase-like"/>
    <property type="match status" value="1"/>
</dbReference>
<keyword evidence="8" id="KW-0732">Signal</keyword>
<evidence type="ECO:0000256" key="8">
    <source>
        <dbReference type="SAM" id="SignalP"/>
    </source>
</evidence>
<dbReference type="Gene3D" id="3.40.720.10">
    <property type="entry name" value="Alkaline Phosphatase, subunit A"/>
    <property type="match status" value="1"/>
</dbReference>
<evidence type="ECO:0000256" key="6">
    <source>
        <dbReference type="ARBA" id="ARBA00023180"/>
    </source>
</evidence>
<reference evidence="10 11" key="1">
    <citation type="journal article" date="2017" name="PLoS Biol.">
        <title>The sea cucumber genome provides insights into morphological evolution and visceral regeneration.</title>
        <authorList>
            <person name="Zhang X."/>
            <person name="Sun L."/>
            <person name="Yuan J."/>
            <person name="Sun Y."/>
            <person name="Gao Y."/>
            <person name="Zhang L."/>
            <person name="Li S."/>
            <person name="Dai H."/>
            <person name="Hamel J.F."/>
            <person name="Liu C."/>
            <person name="Yu Y."/>
            <person name="Liu S."/>
            <person name="Lin W."/>
            <person name="Guo K."/>
            <person name="Jin S."/>
            <person name="Xu P."/>
            <person name="Storey K.B."/>
            <person name="Huan P."/>
            <person name="Zhang T."/>
            <person name="Zhou Y."/>
            <person name="Zhang J."/>
            <person name="Lin C."/>
            <person name="Li X."/>
            <person name="Xing L."/>
            <person name="Huo D."/>
            <person name="Sun M."/>
            <person name="Wang L."/>
            <person name="Mercier A."/>
            <person name="Li F."/>
            <person name="Yang H."/>
            <person name="Xiang J."/>
        </authorList>
    </citation>
    <scope>NUCLEOTIDE SEQUENCE [LARGE SCALE GENOMIC DNA]</scope>
    <source>
        <strain evidence="10">Shaxun</strain>
        <tissue evidence="10">Muscle</tissue>
    </source>
</reference>
<gene>
    <name evidence="10" type="ORF">BSL78_09045</name>
</gene>
<feature type="chain" id="PRO_5013890013" evidence="8">
    <location>
        <begin position="27"/>
        <end position="547"/>
    </location>
</feature>
<evidence type="ECO:0000259" key="9">
    <source>
        <dbReference type="Pfam" id="PF00884"/>
    </source>
</evidence>
<dbReference type="Gene3D" id="3.30.1120.10">
    <property type="match status" value="1"/>
</dbReference>
<protein>
    <submittedName>
        <fullName evidence="10">Putative arylsulfatase B</fullName>
    </submittedName>
</protein>
<proteinExistence type="inferred from homology"/>
<name>A0A2G8L1B8_STIJA</name>
<dbReference type="Pfam" id="PF00884">
    <property type="entry name" value="Sulfatase"/>
    <property type="match status" value="1"/>
</dbReference>
<dbReference type="OrthoDB" id="10042016at2759"/>
<accession>A0A2G8L1B8</accession>
<dbReference type="InterPro" id="IPR000917">
    <property type="entry name" value="Sulfatase_N"/>
</dbReference>
<comment type="cofactor">
    <cofactor evidence="1">
        <name>Ca(2+)</name>
        <dbReference type="ChEBI" id="CHEBI:29108"/>
    </cofactor>
</comment>
<dbReference type="STRING" id="307972.A0A2G8L1B8"/>
<feature type="domain" description="Sulfatase N-terminal" evidence="9">
    <location>
        <begin position="58"/>
        <end position="373"/>
    </location>
</feature>
<dbReference type="InterPro" id="IPR024607">
    <property type="entry name" value="Sulfatase_CS"/>
</dbReference>
<sequence length="547" mass="62212">MDIRRLTVCLVYQLFLVILIFRRTNCSEPNRRNTKANAQRDKSSKKVGDSKNGTPQKPNIIFLLADDLGFNDVGWHADGGSRIRTPFLDHLAYNGVRLENYYVQPKCSPTRNSLMTGRYVANMGLQHVNFSPVDGLCTPKTQKILPEKLRDLGYATHAVGKWHLGFSNKSCLPTRRGFDSYLGILTGTANHYTHRRRIKTKRKIAGNALYVNETPSTAYEGQFCSHVYTKRAMDIISSHDKSKPLFLYLAFEMVHSPATVPKIYQSKFNNIEDRLRRIMAGQIYLLNEAVRNITVTLKRKGLYQNSVIIFTSDNGGRLYQRGNNWPLRGEKGTLWEGGIRSAGFVHSQLMPPFVRGMANKQLMHVSDWLPTLVEGVAKGNLSDLTVPLDGYNVWPSIAKNKRSPRKVLLHNIDQTVANRRWTPVDEFYWGKASALPFDPRRHAAVRIGEWKLVTGKQGNAAIVLPVESDEELPESAMTTGWSRAVRLYHIESDPGERYNLAGAYPDRVMKYLRKLRQLQKASQKPVKILRNRQAGYANGSWIPWLED</sequence>
<keyword evidence="5" id="KW-0106">Calcium</keyword>
<dbReference type="InterPro" id="IPR047115">
    <property type="entry name" value="ARSB"/>
</dbReference>
<dbReference type="PANTHER" id="PTHR10342">
    <property type="entry name" value="ARYLSULFATASE"/>
    <property type="match status" value="1"/>
</dbReference>
<dbReference type="CDD" id="cd16029">
    <property type="entry name" value="4-S"/>
    <property type="match status" value="1"/>
</dbReference>